<feature type="site" description="Electron transfer via tryptophanyl radical" evidence="5">
    <location>
        <position position="1483"/>
    </location>
</feature>
<dbReference type="Gene3D" id="3.40.50.12780">
    <property type="entry name" value="N-terminal domain of ligase-like"/>
    <property type="match status" value="1"/>
</dbReference>
<dbReference type="InterPro" id="IPR000873">
    <property type="entry name" value="AMP-dep_synth/lig_dom"/>
</dbReference>
<feature type="compositionally biased region" description="Basic residues" evidence="6">
    <location>
        <begin position="1088"/>
        <end position="1107"/>
    </location>
</feature>
<evidence type="ECO:0000256" key="4">
    <source>
        <dbReference type="PIRSR" id="PIRSR602081-1"/>
    </source>
</evidence>
<keyword evidence="3 4" id="KW-0274">FAD</keyword>
<evidence type="ECO:0000256" key="5">
    <source>
        <dbReference type="PIRSR" id="PIRSR602081-2"/>
    </source>
</evidence>
<dbReference type="Pfam" id="PF00501">
    <property type="entry name" value="AMP-binding"/>
    <property type="match status" value="1"/>
</dbReference>
<dbReference type="SUPFAM" id="SSF48173">
    <property type="entry name" value="Cryptochrome/photolyase FAD-binding domain"/>
    <property type="match status" value="1"/>
</dbReference>
<dbReference type="GO" id="GO:0071949">
    <property type="term" value="F:FAD binding"/>
    <property type="evidence" value="ECO:0007669"/>
    <property type="project" value="TreeGrafter"/>
</dbReference>
<dbReference type="SUPFAM" id="SSF52425">
    <property type="entry name" value="Cryptochrome/photolyase, N-terminal domain"/>
    <property type="match status" value="1"/>
</dbReference>
<feature type="binding site" evidence="4">
    <location>
        <begin position="1410"/>
        <end position="1414"/>
    </location>
    <ligand>
        <name>FAD</name>
        <dbReference type="ChEBI" id="CHEBI:57692"/>
    </ligand>
</feature>
<dbReference type="Gene3D" id="3.40.50.620">
    <property type="entry name" value="HUPs"/>
    <property type="match status" value="1"/>
</dbReference>
<feature type="compositionally biased region" description="Polar residues" evidence="6">
    <location>
        <begin position="1361"/>
        <end position="1378"/>
    </location>
</feature>
<name>A0A1Y5IJA1_OSTTA</name>
<feature type="region of interest" description="Disordered" evidence="6">
    <location>
        <begin position="667"/>
        <end position="690"/>
    </location>
</feature>
<evidence type="ECO:0000256" key="1">
    <source>
        <dbReference type="ARBA" id="ARBA00005862"/>
    </source>
</evidence>
<dbReference type="Pfam" id="PF03441">
    <property type="entry name" value="FAD_binding_7"/>
    <property type="match status" value="1"/>
</dbReference>
<feature type="region of interest" description="Disordered" evidence="6">
    <location>
        <begin position="1361"/>
        <end position="1385"/>
    </location>
</feature>
<dbReference type="PANTHER" id="PTHR11455">
    <property type="entry name" value="CRYPTOCHROME"/>
    <property type="match status" value="1"/>
</dbReference>
<dbReference type="PANTHER" id="PTHR11455:SF9">
    <property type="entry name" value="CRYPTOCHROME CIRCADIAN CLOCK 5 ISOFORM X1"/>
    <property type="match status" value="1"/>
</dbReference>
<dbReference type="PROSITE" id="PS51645">
    <property type="entry name" value="PHR_CRY_ALPHA_BETA"/>
    <property type="match status" value="1"/>
</dbReference>
<dbReference type="PROSITE" id="PS00455">
    <property type="entry name" value="AMP_BINDING"/>
    <property type="match status" value="1"/>
</dbReference>
<sequence>MPSGELLGCALACFGAWRIASARPRYPKRRGVYSIRRRGRSGEAVWHDADAADGFHCEPFDGCGTVHEVFEYATKKNGPRPALGEREVLETRGEIAADGRAVEKLRLGAYRWMTFREASDRVRAIASGLVDLAGLKEGDKVIIYADTKRDWQLAAQACFRMNLTVVTIYATLGEEGVKHGINQTGASVVVCDGKLLKTLTNVIGDCPSLKHVVTMGDPDAAQLDKLQNARVFQVSLDEVANVGAKKPLAARPPKPTDVAVLMYTSGTTGAPKGVMLTHANVCATMSGLKDAGDFTNKDVYLAYLPLAHIMEMAAETLMLALGAAIGYGSPQTLTDTGLKLAPGTRGDAPTLRPTFMVFAPAVLDRVRQAVQAKFSAAKPALKRLINAGLAAGRKDFENGKIGAPFLYNAIIFKKVQKLIGGRVRVMISGSAPLSRETQIFMQTCFRCPVRQGYGLTETGSCGTIAAFDDYSPTVGGVLSSVRISLRDWEEGGYRVSDENNPSIGLPRGEVLIGGPVVCQGYFNPKNMFDAELEEKNKKEFSEIDGVRYFHTGDIGQFTPDGQLQIIDRKKDLVKLQQGEYVALSKVENVLKQCPYVAMAMTYANSNHSYCIAIVVCNEAPLKKLAASKGIKGDLEAMCADKAIVDEISKACKDACKAGKLVGFETPTKQRHGHRRVQTQASKHHRRLQVSNHRHVHVAPLRLQQFLDFIAPRRSRVCTHRRPRITDHTLASRAEMSTTSDDVLTERDARTFSESLAKSLGIFATIPRPIAEAHMRLRGYDAPPSSVSDAEVRGALLKALSDEVLLEREAKLRGEAFDPYVNARGRPQARRTQETAERRRCDRSNSRETKGKALGARSDSDDEDSESGSSVGGAYKPRDVASASEEETSEEEYGDASGPSDDDYNYCDDEEAEADDDGNYFGRAEMEPPAPDGANPFASIDFDLGEEARVQIEEAKRVCAARDARANDLSDAFTSLRATTGSEVSPAVSGRVAFSDKDDVASIAGSIAASDVTDRFDAVSLVSVAATLGSDATDRVADVDSFYDDLRSLAGRAEVIYESGSGSDGGFPGTDSDEDHATQKENAPPTPRVRPRARVRSRARVKPSRCSRRGAMSVASTSAAAKGRTLVWFRKALRVHDNPALSRGTLHATACQPVFVLDPWFCQPSRVGANRMRFLLQSLRDLDAQLRARGSSLLVLHGEPRVVLPRACKKWRVDSVTWEHDIEPYAKIRDAAVRGALERAGVECHAASGHTLYDVDEMLEKCKGAPPTTYQGFFKIVDKMGAPNAPIDAMEKMPGSFASSDEETKALVQGVADAYGIPTLEDLGYEPLGDDEGFPGVGGETEGLRRLRLMLARKEWIGQFEKPSTNPTTRFHGLSQSGKTKPKSPFEIAAGRSKDGDASTSGAEALMIPSTTALSPYMKFGCVSPRVFYHELTAVYKELEGKHSKPPTSLMGQLMWREFYYLVAAGTKNFDKMEGNAICRQIPWKKDRELFAAWENAQTGFPWIDAAMTQLRREGWLHHLARHAVACFLTRGDLFIHWEWGRDAFDRDLVDADWALNNGNWMWLSCSAFFYQYFRVYSPIAFAKKYDKDGQYVRHYLPVLKNMPSKYVYEPWLAPLDVQKKAGCVVGVDYPAPIVDHSAASKRCVDDIATAYAAHKDANAVAGKKRKASD</sequence>
<dbReference type="InterPro" id="IPR036155">
    <property type="entry name" value="Crypto/Photolyase_N_sf"/>
</dbReference>
<organism evidence="8">
    <name type="scientific">Ostreococcus tauri</name>
    <name type="common">Marine green alga</name>
    <dbReference type="NCBI Taxonomy" id="70448"/>
    <lineage>
        <taxon>Eukaryota</taxon>
        <taxon>Viridiplantae</taxon>
        <taxon>Chlorophyta</taxon>
        <taxon>Mamiellophyceae</taxon>
        <taxon>Mamiellales</taxon>
        <taxon>Bathycoccaceae</taxon>
        <taxon>Ostreococcus</taxon>
    </lineage>
</organism>
<dbReference type="InterPro" id="IPR005101">
    <property type="entry name" value="Cryptochr/Photolyase_FAD-bd"/>
</dbReference>
<dbReference type="GO" id="GO:0005634">
    <property type="term" value="C:nucleus"/>
    <property type="evidence" value="ECO:0007669"/>
    <property type="project" value="TreeGrafter"/>
</dbReference>
<dbReference type="InterPro" id="IPR006050">
    <property type="entry name" value="DNA_photolyase_N"/>
</dbReference>
<dbReference type="GO" id="GO:0032922">
    <property type="term" value="P:circadian regulation of gene expression"/>
    <property type="evidence" value="ECO:0007669"/>
    <property type="project" value="TreeGrafter"/>
</dbReference>
<dbReference type="Gene3D" id="1.10.579.10">
    <property type="entry name" value="DNA Cyclobutane Dipyrimidine Photolyase, subunit A, domain 3"/>
    <property type="match status" value="1"/>
</dbReference>
<evidence type="ECO:0000256" key="6">
    <source>
        <dbReference type="SAM" id="MobiDB-lite"/>
    </source>
</evidence>
<protein>
    <submittedName>
        <fullName evidence="8">Cryptochrome-like protein 1</fullName>
    </submittedName>
</protein>
<feature type="region of interest" description="Disordered" evidence="6">
    <location>
        <begin position="822"/>
        <end position="927"/>
    </location>
</feature>
<evidence type="ECO:0000256" key="2">
    <source>
        <dbReference type="ARBA" id="ARBA00022630"/>
    </source>
</evidence>
<feature type="compositionally biased region" description="Acidic residues" evidence="6">
    <location>
        <begin position="883"/>
        <end position="917"/>
    </location>
</feature>
<dbReference type="InterPro" id="IPR020845">
    <property type="entry name" value="AMP-binding_CS"/>
</dbReference>
<gene>
    <name evidence="8" type="ORF">BE221DRAFT_211519</name>
</gene>
<dbReference type="GO" id="GO:0043153">
    <property type="term" value="P:entrainment of circadian clock by photoperiod"/>
    <property type="evidence" value="ECO:0007669"/>
    <property type="project" value="TreeGrafter"/>
</dbReference>
<feature type="binding site" evidence="4">
    <location>
        <begin position="1452"/>
        <end position="1459"/>
    </location>
    <ligand>
        <name>FAD</name>
        <dbReference type="ChEBI" id="CHEBI:57692"/>
    </ligand>
</feature>
<dbReference type="EMBL" id="KZ155776">
    <property type="protein sequence ID" value="OUS48183.1"/>
    <property type="molecule type" value="Genomic_DNA"/>
</dbReference>
<keyword evidence="2 4" id="KW-0285">Flavoprotein</keyword>
<accession>A0A1Y5IJA1</accession>
<feature type="compositionally biased region" description="Basic residues" evidence="6">
    <location>
        <begin position="668"/>
        <end position="690"/>
    </location>
</feature>
<evidence type="ECO:0000259" key="7">
    <source>
        <dbReference type="PROSITE" id="PS51645"/>
    </source>
</evidence>
<comment type="cofactor">
    <cofactor evidence="4">
        <name>FAD</name>
        <dbReference type="ChEBI" id="CHEBI:57692"/>
    </cofactor>
    <text evidence="4">Binds 1 FAD per subunit.</text>
</comment>
<dbReference type="GO" id="GO:0003677">
    <property type="term" value="F:DNA binding"/>
    <property type="evidence" value="ECO:0007669"/>
    <property type="project" value="TreeGrafter"/>
</dbReference>
<dbReference type="GO" id="GO:0005737">
    <property type="term" value="C:cytoplasm"/>
    <property type="evidence" value="ECO:0007669"/>
    <property type="project" value="TreeGrafter"/>
</dbReference>
<feature type="compositionally biased region" description="Basic and acidic residues" evidence="6">
    <location>
        <begin position="830"/>
        <end position="850"/>
    </location>
</feature>
<feature type="region of interest" description="Disordered" evidence="6">
    <location>
        <begin position="1058"/>
        <end position="1116"/>
    </location>
</feature>
<feature type="site" description="Electron transfer via tryptophanyl radical" evidence="5">
    <location>
        <position position="1560"/>
    </location>
</feature>
<dbReference type="Gene3D" id="1.25.40.80">
    <property type="match status" value="1"/>
</dbReference>
<evidence type="ECO:0000313" key="8">
    <source>
        <dbReference type="EMBL" id="OUS48183.1"/>
    </source>
</evidence>
<reference evidence="8" key="1">
    <citation type="submission" date="2017-04" db="EMBL/GenBank/DDBJ databases">
        <title>Population genomics of picophytoplankton unveils novel chromosome hypervariability.</title>
        <authorList>
            <consortium name="DOE Joint Genome Institute"/>
            <person name="Blanc-Mathieu R."/>
            <person name="Krasovec M."/>
            <person name="Hebrard M."/>
            <person name="Yau S."/>
            <person name="Desgranges E."/>
            <person name="Martin J."/>
            <person name="Schackwitz W."/>
            <person name="Kuo A."/>
            <person name="Salin G."/>
            <person name="Donnadieu C."/>
            <person name="Desdevises Y."/>
            <person name="Sanchez-Ferandin S."/>
            <person name="Moreau H."/>
            <person name="Rivals E."/>
            <person name="Grigoriev I.V."/>
            <person name="Grimsley N."/>
            <person name="Eyre-Walker A."/>
            <person name="Piganeau G."/>
        </authorList>
    </citation>
    <scope>NUCLEOTIDE SEQUENCE [LARGE SCALE GENOMIC DNA]</scope>
    <source>
        <strain evidence="8">RCC 1115</strain>
    </source>
</reference>
<dbReference type="Proteomes" id="UP000195557">
    <property type="component" value="Unassembled WGS sequence"/>
</dbReference>
<dbReference type="eggNOG" id="KOG1180">
    <property type="taxonomic scope" value="Eukaryota"/>
</dbReference>
<feature type="binding site" evidence="4">
    <location>
        <begin position="1550"/>
        <end position="1552"/>
    </location>
    <ligand>
        <name>FAD</name>
        <dbReference type="ChEBI" id="CHEBI:57692"/>
    </ligand>
</feature>
<dbReference type="InterPro" id="IPR036134">
    <property type="entry name" value="Crypto/Photolyase_FAD-like_sf"/>
</dbReference>
<proteinExistence type="inferred from homology"/>
<dbReference type="InterPro" id="IPR042099">
    <property type="entry name" value="ANL_N_sf"/>
</dbReference>
<feature type="site" description="Electron transfer via tryptophanyl radical" evidence="5">
    <location>
        <position position="1537"/>
    </location>
</feature>
<feature type="domain" description="Photolyase/cryptochrome alpha/beta" evidence="7">
    <location>
        <begin position="1122"/>
        <end position="1251"/>
    </location>
</feature>
<dbReference type="InterPro" id="IPR014729">
    <property type="entry name" value="Rossmann-like_a/b/a_fold"/>
</dbReference>
<dbReference type="InterPro" id="IPR002081">
    <property type="entry name" value="Cryptochrome/DNA_photolyase_1"/>
</dbReference>
<comment type="similarity">
    <text evidence="1">Belongs to the DNA photolyase class-1 family.</text>
</comment>
<dbReference type="GO" id="GO:0003904">
    <property type="term" value="F:deoxyribodipyrimidine photo-lyase activity"/>
    <property type="evidence" value="ECO:0007669"/>
    <property type="project" value="TreeGrafter"/>
</dbReference>
<dbReference type="SUPFAM" id="SSF56801">
    <property type="entry name" value="Acetyl-CoA synthetase-like"/>
    <property type="match status" value="1"/>
</dbReference>
<dbReference type="Pfam" id="PF00875">
    <property type="entry name" value="DNA_photolyase"/>
    <property type="match status" value="1"/>
</dbReference>
<evidence type="ECO:0000256" key="3">
    <source>
        <dbReference type="ARBA" id="ARBA00022827"/>
    </source>
</evidence>